<evidence type="ECO:0000259" key="2">
    <source>
        <dbReference type="Pfam" id="PF10110"/>
    </source>
</evidence>
<name>A0A644XH58_9ZZZZ</name>
<reference evidence="3" key="1">
    <citation type="submission" date="2019-08" db="EMBL/GenBank/DDBJ databases">
        <authorList>
            <person name="Kucharzyk K."/>
            <person name="Murdoch R.W."/>
            <person name="Higgins S."/>
            <person name="Loffler F."/>
        </authorList>
    </citation>
    <scope>NUCLEOTIDE SEQUENCE</scope>
</reference>
<dbReference type="InterPro" id="IPR018476">
    <property type="entry name" value="GlyceroP-diester-Pdiesterase_M"/>
</dbReference>
<dbReference type="Pfam" id="PF10110">
    <property type="entry name" value="GPDPase_memb"/>
    <property type="match status" value="1"/>
</dbReference>
<proteinExistence type="predicted"/>
<protein>
    <recommendedName>
        <fullName evidence="2">Glycerophosphoryl diester phosphodiesterase membrane domain-containing protein</fullName>
    </recommendedName>
</protein>
<keyword evidence="1" id="KW-0812">Transmembrane</keyword>
<sequence length="119" mass="13023">MIDENTGVGRSIDRSFALAKGNRWFIFGLLIVLSLMIYLVILGIGMLVGLLINFVGSTGFGYGMDSFAFVALVRVLTGVVTLFGTGLVMLVLSVQYHNLKERLYAPNLEKCVDEIGKTE</sequence>
<feature type="transmembrane region" description="Helical" evidence="1">
    <location>
        <begin position="24"/>
        <end position="55"/>
    </location>
</feature>
<dbReference type="EMBL" id="VSSQ01002388">
    <property type="protein sequence ID" value="MPM15118.1"/>
    <property type="molecule type" value="Genomic_DNA"/>
</dbReference>
<feature type="domain" description="Glycerophosphoryl diester phosphodiesterase membrane" evidence="2">
    <location>
        <begin position="1"/>
        <end position="103"/>
    </location>
</feature>
<evidence type="ECO:0000256" key="1">
    <source>
        <dbReference type="SAM" id="Phobius"/>
    </source>
</evidence>
<evidence type="ECO:0000313" key="3">
    <source>
        <dbReference type="EMBL" id="MPM15118.1"/>
    </source>
</evidence>
<dbReference type="AlphaFoldDB" id="A0A644XH58"/>
<keyword evidence="1" id="KW-0472">Membrane</keyword>
<feature type="transmembrane region" description="Helical" evidence="1">
    <location>
        <begin position="67"/>
        <end position="92"/>
    </location>
</feature>
<organism evidence="3">
    <name type="scientific">bioreactor metagenome</name>
    <dbReference type="NCBI Taxonomy" id="1076179"/>
    <lineage>
        <taxon>unclassified sequences</taxon>
        <taxon>metagenomes</taxon>
        <taxon>ecological metagenomes</taxon>
    </lineage>
</organism>
<keyword evidence="1" id="KW-1133">Transmembrane helix</keyword>
<comment type="caution">
    <text evidence="3">The sequence shown here is derived from an EMBL/GenBank/DDBJ whole genome shotgun (WGS) entry which is preliminary data.</text>
</comment>
<gene>
    <name evidence="3" type="ORF">SDC9_61484</name>
</gene>
<accession>A0A644XH58</accession>